<reference evidence="11 12" key="1">
    <citation type="submission" date="2018-08" db="EMBL/GenBank/DDBJ databases">
        <title>Genomic investigation of the strawberry pathogen Phytophthora fragariae indicates pathogenicity is determined by transcriptional variation in three key races.</title>
        <authorList>
            <person name="Adams T.M."/>
            <person name="Armitage A.D."/>
            <person name="Sobczyk M.K."/>
            <person name="Bates H.J."/>
            <person name="Dunwell J.M."/>
            <person name="Nellist C.F."/>
            <person name="Harrison R.J."/>
        </authorList>
    </citation>
    <scope>NUCLEOTIDE SEQUENCE [LARGE SCALE GENOMIC DNA]</scope>
    <source>
        <strain evidence="9 13">A4</strain>
        <strain evidence="8 14">BC-1</strain>
        <strain evidence="7 12">NOV-27</strain>
        <strain evidence="6 15">NOV-5</strain>
        <strain evidence="5 16">NOV-71</strain>
        <strain evidence="10 18">NOV-77</strain>
        <strain evidence="2 11">NOV-9</strain>
        <strain evidence="4 19">ONT-3</strain>
        <strain evidence="3 17">SCRP245</strain>
    </source>
</reference>
<feature type="transmembrane region" description="Helical" evidence="1">
    <location>
        <begin position="82"/>
        <end position="106"/>
    </location>
</feature>
<dbReference type="Proteomes" id="UP000440367">
    <property type="component" value="Unassembled WGS sequence"/>
</dbReference>
<proteinExistence type="predicted"/>
<keyword evidence="1" id="KW-0472">Membrane</keyword>
<evidence type="ECO:0000313" key="11">
    <source>
        <dbReference type="Proteomes" id="UP000429523"/>
    </source>
</evidence>
<dbReference type="EMBL" id="QXFX01000030">
    <property type="protein sequence ID" value="KAE9137676.1"/>
    <property type="molecule type" value="Genomic_DNA"/>
</dbReference>
<dbReference type="Proteomes" id="UP000441208">
    <property type="component" value="Unassembled WGS sequence"/>
</dbReference>
<dbReference type="EMBL" id="QXFW01000026">
    <property type="protein sequence ID" value="KAE9029558.1"/>
    <property type="molecule type" value="Genomic_DNA"/>
</dbReference>
<feature type="transmembrane region" description="Helical" evidence="1">
    <location>
        <begin position="118"/>
        <end position="140"/>
    </location>
</feature>
<dbReference type="Proteomes" id="UP000429523">
    <property type="component" value="Unassembled WGS sequence"/>
</dbReference>
<keyword evidence="12" id="KW-1185">Reference proteome</keyword>
<evidence type="ECO:0000313" key="19">
    <source>
        <dbReference type="Proteomes" id="UP000488956"/>
    </source>
</evidence>
<evidence type="ECO:0000313" key="13">
    <source>
        <dbReference type="Proteomes" id="UP000437068"/>
    </source>
</evidence>
<evidence type="ECO:0000313" key="10">
    <source>
        <dbReference type="EMBL" id="KAE9361092.1"/>
    </source>
</evidence>
<dbReference type="EMBL" id="QXGD01000047">
    <property type="protein sequence ID" value="KAE9256383.1"/>
    <property type="molecule type" value="Genomic_DNA"/>
</dbReference>
<feature type="transmembrane region" description="Helical" evidence="1">
    <location>
        <begin position="486"/>
        <end position="507"/>
    </location>
</feature>
<dbReference type="EMBL" id="QXGA01000032">
    <property type="protein sequence ID" value="KAE9154683.1"/>
    <property type="molecule type" value="Genomic_DNA"/>
</dbReference>
<feature type="transmembrane region" description="Helical" evidence="1">
    <location>
        <begin position="181"/>
        <end position="205"/>
    </location>
</feature>
<evidence type="ECO:0000256" key="1">
    <source>
        <dbReference type="SAM" id="Phobius"/>
    </source>
</evidence>
<name>A0A6A3UTR5_9STRA</name>
<evidence type="ECO:0000313" key="12">
    <source>
        <dbReference type="Proteomes" id="UP000433483"/>
    </source>
</evidence>
<feature type="transmembrane region" description="Helical" evidence="1">
    <location>
        <begin position="152"/>
        <end position="175"/>
    </location>
</feature>
<dbReference type="EMBL" id="QXGF01000038">
    <property type="protein sequence ID" value="KAE8948796.1"/>
    <property type="molecule type" value="Genomic_DNA"/>
</dbReference>
<organism evidence="6 15">
    <name type="scientific">Phytophthora fragariae</name>
    <dbReference type="NCBI Taxonomy" id="53985"/>
    <lineage>
        <taxon>Eukaryota</taxon>
        <taxon>Sar</taxon>
        <taxon>Stramenopiles</taxon>
        <taxon>Oomycota</taxon>
        <taxon>Peronosporomycetes</taxon>
        <taxon>Peronosporales</taxon>
        <taxon>Peronosporaceae</taxon>
        <taxon>Phytophthora</taxon>
    </lineage>
</organism>
<dbReference type="Proteomes" id="UP000440732">
    <property type="component" value="Unassembled WGS sequence"/>
</dbReference>
<dbReference type="EMBL" id="QXGE01000033">
    <property type="protein sequence ID" value="KAE9328541.1"/>
    <property type="molecule type" value="Genomic_DNA"/>
</dbReference>
<evidence type="ECO:0000313" key="16">
    <source>
        <dbReference type="Proteomes" id="UP000441208"/>
    </source>
</evidence>
<comment type="caution">
    <text evidence="6">The sequence shown here is derived from an EMBL/GenBank/DDBJ whole genome shotgun (WGS) entry which is preliminary data.</text>
</comment>
<feature type="transmembrane region" description="Helical" evidence="1">
    <location>
        <begin position="303"/>
        <end position="324"/>
    </location>
</feature>
<evidence type="ECO:0000313" key="8">
    <source>
        <dbReference type="EMBL" id="KAE9256383.1"/>
    </source>
</evidence>
<protein>
    <submittedName>
        <fullName evidence="6">Uncharacterized protein</fullName>
    </submittedName>
</protein>
<accession>A0A6A3UTR5</accession>
<dbReference type="AlphaFoldDB" id="A0A6A3UTR5"/>
<evidence type="ECO:0000313" key="3">
    <source>
        <dbReference type="EMBL" id="KAE9029558.1"/>
    </source>
</evidence>
<gene>
    <name evidence="9" type="ORF">PF001_g1384</name>
    <name evidence="8" type="ORF">PF002_g1918</name>
    <name evidence="7" type="ORF">PF005_g1608</name>
    <name evidence="6" type="ORF">PF006_g1333</name>
    <name evidence="5" type="ORF">PF007_g1584</name>
    <name evidence="10" type="ORF">PF008_g1376</name>
    <name evidence="2" type="ORF">PF009_g1632</name>
    <name evidence="4" type="ORF">PF010_g1255</name>
    <name evidence="3" type="ORF">PF011_g1005</name>
</gene>
<keyword evidence="1" id="KW-0812">Transmembrane</keyword>
<evidence type="ECO:0000313" key="7">
    <source>
        <dbReference type="EMBL" id="KAE9235200.1"/>
    </source>
</evidence>
<evidence type="ECO:0000313" key="17">
    <source>
        <dbReference type="Proteomes" id="UP000460718"/>
    </source>
</evidence>
<evidence type="ECO:0000313" key="14">
    <source>
        <dbReference type="Proteomes" id="UP000440367"/>
    </source>
</evidence>
<dbReference type="Proteomes" id="UP000437068">
    <property type="component" value="Unassembled WGS sequence"/>
</dbReference>
<dbReference type="EMBL" id="QXFZ01000038">
    <property type="protein sequence ID" value="KAE9138039.1"/>
    <property type="molecule type" value="Genomic_DNA"/>
</dbReference>
<evidence type="ECO:0000313" key="2">
    <source>
        <dbReference type="EMBL" id="KAE8948796.1"/>
    </source>
</evidence>
<evidence type="ECO:0000313" key="6">
    <source>
        <dbReference type="EMBL" id="KAE9154683.1"/>
    </source>
</evidence>
<evidence type="ECO:0000313" key="9">
    <source>
        <dbReference type="EMBL" id="KAE9328541.1"/>
    </source>
</evidence>
<evidence type="ECO:0000313" key="15">
    <source>
        <dbReference type="Proteomes" id="UP000440732"/>
    </source>
</evidence>
<dbReference type="Proteomes" id="UP000486351">
    <property type="component" value="Unassembled WGS sequence"/>
</dbReference>
<feature type="transmembrane region" description="Helical" evidence="1">
    <location>
        <begin position="527"/>
        <end position="546"/>
    </location>
</feature>
<feature type="transmembrane region" description="Helical" evidence="1">
    <location>
        <begin position="443"/>
        <end position="465"/>
    </location>
</feature>
<feature type="transmembrane region" description="Helical" evidence="1">
    <location>
        <begin position="217"/>
        <end position="235"/>
    </location>
</feature>
<sequence>MKVAPTPAVGETRDEFKFKKQPKFDDNTGATSSYTCLDRVLELGRKLFAGYNKLQVSHRGMYSLERLKAFQAYCEKTSTAHAVAVCLLTPVPPLLGIVLLECIPVVDPDLGWKANFGFWVRFFLSGMIIALCTTYQISGLIERLHLSLLKSVRIAVMVMTLYAGTLVVIAAVWVFPVPFGVVVGIGPCFLVFSFILVFTIGLKTFMANPGLTHEIQLQFCVLGVQGLIAILYPAFSGIYAKASSNERAGLVLLLPLTKLTMKNIVAWASSHLEDQVPLIAVFSIEVFNALYVATCMQSTKSTLATVIIISFDVVSGIFTFYSLIHRTRAIQRQMQRLEADLATEKHESGDLVPKVMAASQHLRSFRTRRGPVIRVRAPLRLLLDVENERVLESLTRHLVSFEKREAVRVPIATKMGIPQGEDQKLELVESALQLLFNCEYHVLVEYVECAVPLIFGIYLSILCQLPSRKSYPMTRDMVGGQLESMLTCLSVYVALEILSFVVMHVALTCKFKLSALYLLAFVLETQVVQIQARLFFWIVFILQFTLQHYGVDFSFHFAWIHQH</sequence>
<keyword evidence="1" id="KW-1133">Transmembrane helix</keyword>
<evidence type="ECO:0000313" key="4">
    <source>
        <dbReference type="EMBL" id="KAE9137676.1"/>
    </source>
</evidence>
<dbReference type="OrthoDB" id="101550at2759"/>
<dbReference type="EMBL" id="QXFY01000033">
    <property type="protein sequence ID" value="KAE9361092.1"/>
    <property type="molecule type" value="Genomic_DNA"/>
</dbReference>
<dbReference type="Proteomes" id="UP000488956">
    <property type="component" value="Unassembled WGS sequence"/>
</dbReference>
<dbReference type="Proteomes" id="UP000433483">
    <property type="component" value="Unassembled WGS sequence"/>
</dbReference>
<dbReference type="Proteomes" id="UP000460718">
    <property type="component" value="Unassembled WGS sequence"/>
</dbReference>
<dbReference type="EMBL" id="QXGB01000039">
    <property type="protein sequence ID" value="KAE9235200.1"/>
    <property type="molecule type" value="Genomic_DNA"/>
</dbReference>
<evidence type="ECO:0000313" key="5">
    <source>
        <dbReference type="EMBL" id="KAE9138039.1"/>
    </source>
</evidence>
<evidence type="ECO:0000313" key="18">
    <source>
        <dbReference type="Proteomes" id="UP000486351"/>
    </source>
</evidence>